<organism evidence="3 4">
    <name type="scientific">Postia placenta MAD-698-R-SB12</name>
    <dbReference type="NCBI Taxonomy" id="670580"/>
    <lineage>
        <taxon>Eukaryota</taxon>
        <taxon>Fungi</taxon>
        <taxon>Dikarya</taxon>
        <taxon>Basidiomycota</taxon>
        <taxon>Agaricomycotina</taxon>
        <taxon>Agaricomycetes</taxon>
        <taxon>Polyporales</taxon>
        <taxon>Adustoporiaceae</taxon>
        <taxon>Rhodonia</taxon>
    </lineage>
</organism>
<dbReference type="RefSeq" id="XP_024339995.1">
    <property type="nucleotide sequence ID" value="XM_024485028.1"/>
</dbReference>
<name>A0A1X6N3J2_9APHY</name>
<dbReference type="PROSITE" id="PS00028">
    <property type="entry name" value="ZINC_FINGER_C2H2_1"/>
    <property type="match status" value="1"/>
</dbReference>
<dbReference type="AlphaFoldDB" id="A0A1X6N3J2"/>
<sequence length="775" mass="85866">MSSDAFAELRAWLQGTASTSTEESFLAASPPHRQEPHDGADAPKGDEDLEGLFANFNWDLSSYGLPEPLSFEDLSQKDATIGINPMDTLLQPQPCSVQAHTPTHGHGNFVENPLSQAEHPSAVPSGFAPYGALSSAIGPWAAPLDPYQAYYESWLYRWYTASPSHVALHSVTSDPTPGLQFTGQAVRNTDYINYGNGDDVIDAPAPRAPRRKKARSGTRKDAIRLFVARRSKLRKPTSHNYGCGHCDAWFTRIYDRQRHMQTGCANGEQKEWQCPLCFKMYSRIDSRARHCQSLHNIVTQCQCTSRNDAMIPSYISPEARQEPIDMTVGMNMNRYRTINAEEMYDDRDRVGSKGTNAQDYDYGMWAYIRPQRMIYHLSRELEKTVHIGTPKSIGRGTTIDSVAFRVIDTDDVITGIDGLETCASQVLVCRCLAESRHQSLRVIHECFGKLFATSQLLLIEPVFRATGAVYSVTCRCSEGEHLSCGPPAATQIAFVKYHSLEASSLVSWFIASSHVTGTLRYIARECMVDVRCLLWTEEQYNLLRLGSLPSDDSLFGDVAEIRVLRYPPGLWLAGTSATTSVAKVADQPCVPTGQWGKIAPRDGRCFIGQASEDGTESIRRSQLSSYGTPQSNTQDTAWHWEIVVKTNPWVKGTGQAVGEAFHIKGATQAIFTYERKQNVKYGSPSSFKGCVLVGHINATALDAADQLLSTVPIVNGNHNWNCQNWVVLAISALENQGRAFFKLNKGRPVKQVDLLAKMIPLATAYDAVVQSEDEL</sequence>
<proteinExistence type="predicted"/>
<accession>A0A1X6N3J2</accession>
<dbReference type="OrthoDB" id="10270896at2759"/>
<dbReference type="EMBL" id="KZ110595">
    <property type="protein sequence ID" value="OSX63201.1"/>
    <property type="molecule type" value="Genomic_DNA"/>
</dbReference>
<feature type="region of interest" description="Disordered" evidence="1">
    <location>
        <begin position="17"/>
        <end position="47"/>
    </location>
</feature>
<reference evidence="3 4" key="1">
    <citation type="submission" date="2017-04" db="EMBL/GenBank/DDBJ databases">
        <title>Genome Sequence of the Model Brown-Rot Fungus Postia placenta SB12.</title>
        <authorList>
            <consortium name="DOE Joint Genome Institute"/>
            <person name="Gaskell J."/>
            <person name="Kersten P."/>
            <person name="Larrondo L.F."/>
            <person name="Canessa P."/>
            <person name="Martinez D."/>
            <person name="Hibbett D."/>
            <person name="Schmoll M."/>
            <person name="Kubicek C.P."/>
            <person name="Martinez A.T."/>
            <person name="Yadav J."/>
            <person name="Master E."/>
            <person name="Magnuson J.K."/>
            <person name="James T."/>
            <person name="Yaver D."/>
            <person name="Berka R."/>
            <person name="Labutti K."/>
            <person name="Lipzen A."/>
            <person name="Aerts A."/>
            <person name="Barry K."/>
            <person name="Henrissat B."/>
            <person name="Blanchette R."/>
            <person name="Grigoriev I."/>
            <person name="Cullen D."/>
        </authorList>
    </citation>
    <scope>NUCLEOTIDE SEQUENCE [LARGE SCALE GENOMIC DNA]</scope>
    <source>
        <strain evidence="3 4">MAD-698-R-SB12</strain>
    </source>
</reference>
<evidence type="ECO:0000313" key="4">
    <source>
        <dbReference type="Proteomes" id="UP000194127"/>
    </source>
</evidence>
<dbReference type="InterPro" id="IPR013087">
    <property type="entry name" value="Znf_C2H2_type"/>
</dbReference>
<gene>
    <name evidence="3" type="ORF">POSPLADRAFT_1139383</name>
</gene>
<protein>
    <recommendedName>
        <fullName evidence="2">C2H2-type domain-containing protein</fullName>
    </recommendedName>
</protein>
<dbReference type="GeneID" id="36329977"/>
<feature type="domain" description="C2H2-type" evidence="2">
    <location>
        <begin position="274"/>
        <end position="295"/>
    </location>
</feature>
<evidence type="ECO:0000259" key="2">
    <source>
        <dbReference type="PROSITE" id="PS00028"/>
    </source>
</evidence>
<evidence type="ECO:0000313" key="3">
    <source>
        <dbReference type="EMBL" id="OSX63201.1"/>
    </source>
</evidence>
<dbReference type="Proteomes" id="UP000194127">
    <property type="component" value="Unassembled WGS sequence"/>
</dbReference>
<evidence type="ECO:0000256" key="1">
    <source>
        <dbReference type="SAM" id="MobiDB-lite"/>
    </source>
</evidence>
<dbReference type="InterPro" id="IPR046670">
    <property type="entry name" value="DUF6540"/>
</dbReference>
<feature type="compositionally biased region" description="Basic and acidic residues" evidence="1">
    <location>
        <begin position="32"/>
        <end position="46"/>
    </location>
</feature>
<dbReference type="InterPro" id="IPR036236">
    <property type="entry name" value="Znf_C2H2_sf"/>
</dbReference>
<dbReference type="Pfam" id="PF20174">
    <property type="entry name" value="DUF6540"/>
    <property type="match status" value="1"/>
</dbReference>
<dbReference type="SUPFAM" id="SSF57667">
    <property type="entry name" value="beta-beta-alpha zinc fingers"/>
    <property type="match status" value="1"/>
</dbReference>
<dbReference type="Gene3D" id="3.30.160.60">
    <property type="entry name" value="Classic Zinc Finger"/>
    <property type="match status" value="1"/>
</dbReference>
<keyword evidence="4" id="KW-1185">Reference proteome</keyword>